<keyword evidence="1" id="KW-0472">Membrane</keyword>
<dbReference type="PANTHER" id="PTHR31605">
    <property type="entry name" value="GLYCEROL-3-PHOSPHATE O-ACYLTRANSFERASE 1"/>
    <property type="match status" value="1"/>
</dbReference>
<evidence type="ECO:0000259" key="2">
    <source>
        <dbReference type="SMART" id="SM00563"/>
    </source>
</evidence>
<dbReference type="RefSeq" id="WP_241346471.1">
    <property type="nucleotide sequence ID" value="NZ_JAKZGP010000004.1"/>
</dbReference>
<comment type="caution">
    <text evidence="3">The sequence shown here is derived from an EMBL/GenBank/DDBJ whole genome shotgun (WGS) entry which is preliminary data.</text>
</comment>
<keyword evidence="3" id="KW-0808">Transferase</keyword>
<proteinExistence type="predicted"/>
<dbReference type="EMBL" id="JAKZGP010000004">
    <property type="protein sequence ID" value="MCH7408339.1"/>
    <property type="molecule type" value="Genomic_DNA"/>
</dbReference>
<keyword evidence="1" id="KW-0812">Transmembrane</keyword>
<dbReference type="SUPFAM" id="SSF69593">
    <property type="entry name" value="Glycerol-3-phosphate (1)-acyltransferase"/>
    <property type="match status" value="1"/>
</dbReference>
<protein>
    <submittedName>
        <fullName evidence="3">Lysophospholipid acyltransferase family protein</fullName>
    </submittedName>
</protein>
<evidence type="ECO:0000256" key="1">
    <source>
        <dbReference type="SAM" id="Phobius"/>
    </source>
</evidence>
<evidence type="ECO:0000313" key="4">
    <source>
        <dbReference type="Proteomes" id="UP001165489"/>
    </source>
</evidence>
<evidence type="ECO:0000313" key="3">
    <source>
        <dbReference type="EMBL" id="MCH7408339.1"/>
    </source>
</evidence>
<feature type="transmembrane region" description="Helical" evidence="1">
    <location>
        <begin position="313"/>
        <end position="328"/>
    </location>
</feature>
<feature type="domain" description="Phospholipid/glycerol acyltransferase" evidence="2">
    <location>
        <begin position="38"/>
        <end position="165"/>
    </location>
</feature>
<accession>A0ABS9UWL1</accession>
<sequence length="333" mass="38648">MKYWFNYFLRLIVKFALHLFYHRIVVEGKENIPKNKAVIIVSNHQNALIDPLMIATHTRLEPHFLTRASAFRNPFFAKLLDYIRMIPIYRVRDGVKNMEKNQETFDKSIQVLLGRGAMLIFGEGSHSTLRNLRPLKKGFARIAFQTLEKNPNLDLVILPVGINYSNHFQSGSKVRITFGECIVANTHYPNFDSLIKTTHQGLEKLVVSIPDDNYENLLCSMIEHRIDLTSKVAIDQFIQETPALNKPLKTTYLRNKLMKLFHLPLYWSWLRMSRSVKDATFIATFKFIIGLVGLPIWYFIFTLVSSALGHKDWAFTYLLLAVIFLLTNKNPQK</sequence>
<keyword evidence="4" id="KW-1185">Reference proteome</keyword>
<feature type="transmembrane region" description="Helical" evidence="1">
    <location>
        <begin position="279"/>
        <end position="301"/>
    </location>
</feature>
<dbReference type="SMART" id="SM00563">
    <property type="entry name" value="PlsC"/>
    <property type="match status" value="1"/>
</dbReference>
<keyword evidence="3" id="KW-0012">Acyltransferase</keyword>
<keyword evidence="1" id="KW-1133">Transmembrane helix</keyword>
<reference evidence="3" key="1">
    <citation type="submission" date="2022-03" db="EMBL/GenBank/DDBJ databases">
        <title>De novo assembled genomes of Belliella spp. (Cyclobacteriaceae) strains.</title>
        <authorList>
            <person name="Szabo A."/>
            <person name="Korponai K."/>
            <person name="Felfoldi T."/>
        </authorList>
    </citation>
    <scope>NUCLEOTIDE SEQUENCE</scope>
    <source>
        <strain evidence="3">DSM 111904</strain>
    </source>
</reference>
<dbReference type="Proteomes" id="UP001165489">
    <property type="component" value="Unassembled WGS sequence"/>
</dbReference>
<dbReference type="CDD" id="cd07992">
    <property type="entry name" value="LPLAT_AAK14816-like"/>
    <property type="match status" value="1"/>
</dbReference>
<dbReference type="GO" id="GO:0016746">
    <property type="term" value="F:acyltransferase activity"/>
    <property type="evidence" value="ECO:0007669"/>
    <property type="project" value="UniProtKB-KW"/>
</dbReference>
<gene>
    <name evidence="3" type="ORF">MM239_02940</name>
</gene>
<organism evidence="3 4">
    <name type="scientific">Belliella filtrata</name>
    <dbReference type="NCBI Taxonomy" id="2923435"/>
    <lineage>
        <taxon>Bacteria</taxon>
        <taxon>Pseudomonadati</taxon>
        <taxon>Bacteroidota</taxon>
        <taxon>Cytophagia</taxon>
        <taxon>Cytophagales</taxon>
        <taxon>Cyclobacteriaceae</taxon>
        <taxon>Belliella</taxon>
    </lineage>
</organism>
<name>A0ABS9UWL1_9BACT</name>
<dbReference type="InterPro" id="IPR002123">
    <property type="entry name" value="Plipid/glycerol_acylTrfase"/>
</dbReference>
<dbReference type="Pfam" id="PF01553">
    <property type="entry name" value="Acyltransferase"/>
    <property type="match status" value="1"/>
</dbReference>
<dbReference type="PANTHER" id="PTHR31605:SF0">
    <property type="entry name" value="GLYCEROL-3-PHOSPHATE O-ACYLTRANSFERASE 1"/>
    <property type="match status" value="1"/>
</dbReference>
<dbReference type="InterPro" id="IPR052744">
    <property type="entry name" value="GPAT/DAPAT"/>
</dbReference>